<dbReference type="EMBL" id="KI669501">
    <property type="protein sequence ID" value="OCF34174.1"/>
    <property type="molecule type" value="Genomic_DNA"/>
</dbReference>
<proteinExistence type="predicted"/>
<reference evidence="1 2" key="1">
    <citation type="submission" date="2013-07" db="EMBL/GenBank/DDBJ databases">
        <title>The Genome Sequence of Cryptococcus heveanensis BCC8398.</title>
        <authorList>
            <consortium name="The Broad Institute Genome Sequencing Platform"/>
            <person name="Cuomo C."/>
            <person name="Litvintseva A."/>
            <person name="Chen Y."/>
            <person name="Heitman J."/>
            <person name="Sun S."/>
            <person name="Springer D."/>
            <person name="Dromer F."/>
            <person name="Young S.K."/>
            <person name="Zeng Q."/>
            <person name="Gargeya S."/>
            <person name="Fitzgerald M."/>
            <person name="Abouelleil A."/>
            <person name="Alvarado L."/>
            <person name="Berlin A.M."/>
            <person name="Chapman S.B."/>
            <person name="Dewar J."/>
            <person name="Goldberg J."/>
            <person name="Griggs A."/>
            <person name="Gujja S."/>
            <person name="Hansen M."/>
            <person name="Howarth C."/>
            <person name="Imamovic A."/>
            <person name="Larimer J."/>
            <person name="McCowan C."/>
            <person name="Murphy C."/>
            <person name="Pearson M."/>
            <person name="Priest M."/>
            <person name="Roberts A."/>
            <person name="Saif S."/>
            <person name="Shea T."/>
            <person name="Sykes S."/>
            <person name="Wortman J."/>
            <person name="Nusbaum C."/>
            <person name="Birren B."/>
        </authorList>
    </citation>
    <scope>NUCLEOTIDE SEQUENCE [LARGE SCALE GENOMIC DNA]</scope>
    <source>
        <strain evidence="1 2">BCC8398</strain>
    </source>
</reference>
<evidence type="ECO:0000313" key="2">
    <source>
        <dbReference type="Proteomes" id="UP000092666"/>
    </source>
</evidence>
<gene>
    <name evidence="1" type="ORF">I316_04124</name>
</gene>
<evidence type="ECO:0008006" key="3">
    <source>
        <dbReference type="Google" id="ProtNLM"/>
    </source>
</evidence>
<dbReference type="OrthoDB" id="2562934at2759"/>
<evidence type="ECO:0000313" key="1">
    <source>
        <dbReference type="EMBL" id="OCF34174.1"/>
    </source>
</evidence>
<sequence length="135" mass="14641">MPRPAVADFVDSFFIKTLFQDDEALAVKTLEEELAPDAAININGNTLDAQIFKTVITAQFRPTHAASIVEIKDLNIVPHGPTEGTGTVAQFTRYETVGKADGAVLKQSATTIVQVGERDGKRVITAIWEAQTIDQ</sequence>
<dbReference type="AlphaFoldDB" id="A0A1B9GSX2"/>
<accession>A0A1B9GSX2</accession>
<name>A0A1B9GSX2_9TREE</name>
<dbReference type="Proteomes" id="UP000092666">
    <property type="component" value="Unassembled WGS sequence"/>
</dbReference>
<reference evidence="2" key="2">
    <citation type="submission" date="2013-12" db="EMBL/GenBank/DDBJ databases">
        <title>Evolution of pathogenesis and genome organization in the Tremellales.</title>
        <authorList>
            <person name="Cuomo C."/>
            <person name="Litvintseva A."/>
            <person name="Heitman J."/>
            <person name="Chen Y."/>
            <person name="Sun S."/>
            <person name="Springer D."/>
            <person name="Dromer F."/>
            <person name="Young S."/>
            <person name="Zeng Q."/>
            <person name="Chapman S."/>
            <person name="Gujja S."/>
            <person name="Saif S."/>
            <person name="Birren B."/>
        </authorList>
    </citation>
    <scope>NUCLEOTIDE SEQUENCE [LARGE SCALE GENOMIC DNA]</scope>
    <source>
        <strain evidence="2">BCC8398</strain>
    </source>
</reference>
<organism evidence="1 2">
    <name type="scientific">Kwoniella heveanensis BCC8398</name>
    <dbReference type="NCBI Taxonomy" id="1296120"/>
    <lineage>
        <taxon>Eukaryota</taxon>
        <taxon>Fungi</taxon>
        <taxon>Dikarya</taxon>
        <taxon>Basidiomycota</taxon>
        <taxon>Agaricomycotina</taxon>
        <taxon>Tremellomycetes</taxon>
        <taxon>Tremellales</taxon>
        <taxon>Cryptococcaceae</taxon>
        <taxon>Kwoniella</taxon>
    </lineage>
</organism>
<protein>
    <recommendedName>
        <fullName evidence="3">SnoaL-like domain-containing protein</fullName>
    </recommendedName>
</protein>
<keyword evidence="2" id="KW-1185">Reference proteome</keyword>
<dbReference type="STRING" id="1296120.A0A1B9GSX2"/>